<proteinExistence type="inferred from homology"/>
<evidence type="ECO:0000256" key="1">
    <source>
        <dbReference type="ARBA" id="ARBA00004382"/>
    </source>
</evidence>
<evidence type="ECO:0000256" key="12">
    <source>
        <dbReference type="SAM" id="Phobius"/>
    </source>
</evidence>
<dbReference type="InterPro" id="IPR046357">
    <property type="entry name" value="PPIase_dom_sf"/>
</dbReference>
<dbReference type="Gene3D" id="1.10.4030.10">
    <property type="entry name" value="Porin chaperone SurA, peptide-binding domain"/>
    <property type="match status" value="1"/>
</dbReference>
<name>A0A369USL2_9GAMM</name>
<dbReference type="PROSITE" id="PS50198">
    <property type="entry name" value="PPIC_PPIASE_2"/>
    <property type="match status" value="1"/>
</dbReference>
<gene>
    <name evidence="14" type="ORF">DVJ77_01525</name>
</gene>
<keyword evidence="15" id="KW-1185">Reference proteome</keyword>
<evidence type="ECO:0000256" key="2">
    <source>
        <dbReference type="ARBA" id="ARBA00022475"/>
    </source>
</evidence>
<dbReference type="Proteomes" id="UP000253782">
    <property type="component" value="Unassembled WGS sequence"/>
</dbReference>
<dbReference type="RefSeq" id="WP_114843695.1">
    <property type="nucleotide sequence ID" value="NZ_JBHSPE010000001.1"/>
</dbReference>
<dbReference type="PROSITE" id="PS01096">
    <property type="entry name" value="PPIC_PPIASE_1"/>
    <property type="match status" value="1"/>
</dbReference>
<keyword evidence="11" id="KW-0697">Rotamase</keyword>
<dbReference type="PANTHER" id="PTHR47529:SF1">
    <property type="entry name" value="PERIPLASMIC CHAPERONE PPID"/>
    <property type="match status" value="1"/>
</dbReference>
<comment type="similarity">
    <text evidence="8">Belongs to the PpiD chaperone family.</text>
</comment>
<feature type="transmembrane region" description="Helical" evidence="12">
    <location>
        <begin position="12"/>
        <end position="30"/>
    </location>
</feature>
<feature type="domain" description="PpiC" evidence="13">
    <location>
        <begin position="261"/>
        <end position="363"/>
    </location>
</feature>
<dbReference type="Gene3D" id="3.10.50.40">
    <property type="match status" value="1"/>
</dbReference>
<evidence type="ECO:0000256" key="11">
    <source>
        <dbReference type="PROSITE-ProRule" id="PRU00278"/>
    </source>
</evidence>
<dbReference type="InterPro" id="IPR052029">
    <property type="entry name" value="PpiD_chaperone"/>
</dbReference>
<dbReference type="Pfam" id="PF13624">
    <property type="entry name" value="SurA_N_3"/>
    <property type="match status" value="1"/>
</dbReference>
<dbReference type="GO" id="GO:0005886">
    <property type="term" value="C:plasma membrane"/>
    <property type="evidence" value="ECO:0007669"/>
    <property type="project" value="UniProtKB-SubCell"/>
</dbReference>
<dbReference type="InterPro" id="IPR023058">
    <property type="entry name" value="PPIase_PpiC_CS"/>
</dbReference>
<dbReference type="GO" id="GO:0003755">
    <property type="term" value="F:peptidyl-prolyl cis-trans isomerase activity"/>
    <property type="evidence" value="ECO:0007669"/>
    <property type="project" value="UniProtKB-KW"/>
</dbReference>
<dbReference type="InterPro" id="IPR000297">
    <property type="entry name" value="PPIase_PpiC"/>
</dbReference>
<dbReference type="SUPFAM" id="SSF109998">
    <property type="entry name" value="Triger factor/SurA peptide-binding domain-like"/>
    <property type="match status" value="1"/>
</dbReference>
<dbReference type="EMBL" id="QQAH01000001">
    <property type="protein sequence ID" value="RDD83303.1"/>
    <property type="molecule type" value="Genomic_DNA"/>
</dbReference>
<keyword evidence="6 12" id="KW-0472">Membrane</keyword>
<organism evidence="14 15">
    <name type="scientific">Dyella tabacisoli</name>
    <dbReference type="NCBI Taxonomy" id="2282381"/>
    <lineage>
        <taxon>Bacteria</taxon>
        <taxon>Pseudomonadati</taxon>
        <taxon>Pseudomonadota</taxon>
        <taxon>Gammaproteobacteria</taxon>
        <taxon>Lysobacterales</taxon>
        <taxon>Rhodanobacteraceae</taxon>
        <taxon>Dyella</taxon>
    </lineage>
</organism>
<keyword evidence="2" id="KW-1003">Cell membrane</keyword>
<dbReference type="OrthoDB" id="9812372at2"/>
<evidence type="ECO:0000256" key="8">
    <source>
        <dbReference type="ARBA" id="ARBA00038408"/>
    </source>
</evidence>
<keyword evidence="4 12" id="KW-0812">Transmembrane</keyword>
<evidence type="ECO:0000256" key="7">
    <source>
        <dbReference type="ARBA" id="ARBA00023186"/>
    </source>
</evidence>
<evidence type="ECO:0000256" key="5">
    <source>
        <dbReference type="ARBA" id="ARBA00022989"/>
    </source>
</evidence>
<dbReference type="PANTHER" id="PTHR47529">
    <property type="entry name" value="PEPTIDYL-PROLYL CIS-TRANS ISOMERASE D"/>
    <property type="match status" value="1"/>
</dbReference>
<evidence type="ECO:0000256" key="6">
    <source>
        <dbReference type="ARBA" id="ARBA00023136"/>
    </source>
</evidence>
<dbReference type="Pfam" id="PF00639">
    <property type="entry name" value="Rotamase"/>
    <property type="match status" value="1"/>
</dbReference>
<evidence type="ECO:0000313" key="15">
    <source>
        <dbReference type="Proteomes" id="UP000253782"/>
    </source>
</evidence>
<evidence type="ECO:0000313" key="14">
    <source>
        <dbReference type="EMBL" id="RDD83303.1"/>
    </source>
</evidence>
<evidence type="ECO:0000256" key="3">
    <source>
        <dbReference type="ARBA" id="ARBA00022519"/>
    </source>
</evidence>
<keyword evidence="11 14" id="KW-0413">Isomerase</keyword>
<dbReference type="AlphaFoldDB" id="A0A369USL2"/>
<evidence type="ECO:0000256" key="10">
    <source>
        <dbReference type="ARBA" id="ARBA00042775"/>
    </source>
</evidence>
<accession>A0A369USL2</accession>
<comment type="caution">
    <text evidence="14">The sequence shown here is derived from an EMBL/GenBank/DDBJ whole genome shotgun (WGS) entry which is preliminary data.</text>
</comment>
<evidence type="ECO:0000259" key="13">
    <source>
        <dbReference type="PROSITE" id="PS50198"/>
    </source>
</evidence>
<evidence type="ECO:0000256" key="9">
    <source>
        <dbReference type="ARBA" id="ARBA00040743"/>
    </source>
</evidence>
<protein>
    <recommendedName>
        <fullName evidence="9">Periplasmic chaperone PpiD</fullName>
    </recommendedName>
    <alternativeName>
        <fullName evidence="10">Periplasmic folding chaperone</fullName>
    </alternativeName>
</protein>
<dbReference type="SUPFAM" id="SSF54534">
    <property type="entry name" value="FKBP-like"/>
    <property type="match status" value="1"/>
</dbReference>
<comment type="subcellular location">
    <subcellularLocation>
        <location evidence="1">Cell inner membrane</location>
        <topology evidence="1">Single-pass type II membrane protein</topology>
        <orientation evidence="1">Periplasmic side</orientation>
    </subcellularLocation>
</comment>
<keyword evidence="7" id="KW-0143">Chaperone</keyword>
<dbReference type="InterPro" id="IPR027304">
    <property type="entry name" value="Trigger_fact/SurA_dom_sf"/>
</dbReference>
<reference evidence="14 15" key="1">
    <citation type="submission" date="2018-07" db="EMBL/GenBank/DDBJ databases">
        <title>Dyella tabacisoli L4-6T, whole genome shotgun sequence.</title>
        <authorList>
            <person name="Zhou X.-K."/>
            <person name="Li W.-J."/>
            <person name="Duan Y.-Q."/>
        </authorList>
    </citation>
    <scope>NUCLEOTIDE SEQUENCE [LARGE SCALE GENOMIC DNA]</scope>
    <source>
        <strain evidence="14 15">L4-6</strain>
    </source>
</reference>
<evidence type="ECO:0000256" key="4">
    <source>
        <dbReference type="ARBA" id="ARBA00022692"/>
    </source>
</evidence>
<keyword evidence="3" id="KW-0997">Cell inner membrane</keyword>
<keyword evidence="5 12" id="KW-1133">Transmembrane helix</keyword>
<sequence length="632" mass="69648">MLQALRNKLHGWPSIVVLGICVFAVSFFGIESYFMAQTDTFVAKVGKHEITQQQFQARLNQLRQQAGEQQADTSIYERPEMKQRVLDSMIDQQLLLKANDDLGMKVSDLAIRDTIASIPGFQVSGQFDLNTYRAALATQGKTPAMFENDVRSELAIQLLPEALIGSTIVTDADMDRFLNLRLQRRDLRFAMLPRPALTDSNVTDAQIDAFYKEHQADFMSPEQVAVKYLEVNGADLKVDTQPADDELKKRYEAEKQRFAQPEQRLVSHILINVPKNATPEQQKAALTKAEKVAAEANEGNFAKLAEQDSDDLGSKRQGGDLGWLEKGVANQAFDEALFALQKGQVSKPVLSPDEGYHILWLRDVRSGQAKPFEEVREQIAKEVAATEHDRVYNDVAGKLADKTYQNPSSLESAAQELKLPIKSTELFSRQGGEGIAANPKVAAAAFSDEVLAQGNNSSLIDLGSNHAVVIHVDKHVPTAARPLAQVRDSIRQKILDDRVAVAAKQRADDLLAKLVKGEDMKAVVASMGANVQSVNEATRIQQALPAELLEKAFLLPHPAAAKSQYAVVATRDGNYALLAVDKVQDGDLSKITPAERDRLRSDMAQAYGTLATHEYINSLKANTTIKIAKDRL</sequence>